<evidence type="ECO:0000313" key="2">
    <source>
        <dbReference type="Proteomes" id="UP001501729"/>
    </source>
</evidence>
<gene>
    <name evidence="1" type="ORF">GCM10025751_48940</name>
</gene>
<dbReference type="RefSeq" id="WP_227777892.1">
    <property type="nucleotide sequence ID" value="NZ_BAABKX010000022.1"/>
</dbReference>
<dbReference type="GeneID" id="68616530"/>
<name>A0AAV3UPE2_9EURY</name>
<dbReference type="AlphaFoldDB" id="A0AAV3UPE2"/>
<keyword evidence="2" id="KW-1185">Reference proteome</keyword>
<comment type="caution">
    <text evidence="1">The sequence shown here is derived from an EMBL/GenBank/DDBJ whole genome shotgun (WGS) entry which is preliminary data.</text>
</comment>
<protein>
    <submittedName>
        <fullName evidence="1">Uncharacterized protein</fullName>
    </submittedName>
</protein>
<dbReference type="Proteomes" id="UP001501729">
    <property type="component" value="Unassembled WGS sequence"/>
</dbReference>
<evidence type="ECO:0000313" key="1">
    <source>
        <dbReference type="EMBL" id="GAA5062115.1"/>
    </source>
</evidence>
<dbReference type="EMBL" id="BAABKX010000022">
    <property type="protein sequence ID" value="GAA5062115.1"/>
    <property type="molecule type" value="Genomic_DNA"/>
</dbReference>
<reference evidence="1 2" key="1">
    <citation type="journal article" date="2019" name="Int. J. Syst. Evol. Microbiol.">
        <title>The Global Catalogue of Microorganisms (GCM) 10K type strain sequencing project: providing services to taxonomists for standard genome sequencing and annotation.</title>
        <authorList>
            <consortium name="The Broad Institute Genomics Platform"/>
            <consortium name="The Broad Institute Genome Sequencing Center for Infectious Disease"/>
            <person name="Wu L."/>
            <person name="Ma J."/>
        </authorList>
    </citation>
    <scope>NUCLEOTIDE SEQUENCE [LARGE SCALE GENOMIC DNA]</scope>
    <source>
        <strain evidence="1 2">JCM 17504</strain>
    </source>
</reference>
<proteinExistence type="predicted"/>
<accession>A0AAV3UPE2</accession>
<sequence>MASFDEKPNGGLLSLEAQFGTKTFHPVKCLKPTPETAVQDPDQPTPEITDEAITRAYLVELRVGFQTRTKTTSQEPFLYCIYATPDCQRFFERRLPINYDEDGFQIPEDTDTYRSVVTTKTGNSNLPSTPPGETHAETRTHYQRILERCYGIDATTHTTTTEVRA</sequence>
<organism evidence="1 2">
    <name type="scientific">Haladaptatus pallidirubidus</name>
    <dbReference type="NCBI Taxonomy" id="1008152"/>
    <lineage>
        <taxon>Archaea</taxon>
        <taxon>Methanobacteriati</taxon>
        <taxon>Methanobacteriota</taxon>
        <taxon>Stenosarchaea group</taxon>
        <taxon>Halobacteria</taxon>
        <taxon>Halobacteriales</taxon>
        <taxon>Haladaptataceae</taxon>
        <taxon>Haladaptatus</taxon>
    </lineage>
</organism>